<feature type="domain" description="Zn(2)-C6 fungal-type" evidence="4">
    <location>
        <begin position="19"/>
        <end position="47"/>
    </location>
</feature>
<dbReference type="PANTHER" id="PTHR37534:SF49">
    <property type="entry name" value="LYSINE BIOSYNTHESIS REGULATORY PROTEIN LYS14"/>
    <property type="match status" value="1"/>
</dbReference>
<dbReference type="PROSITE" id="PS50048">
    <property type="entry name" value="ZN2_CY6_FUNGAL_2"/>
    <property type="match status" value="1"/>
</dbReference>
<dbReference type="Pfam" id="PF00172">
    <property type="entry name" value="Zn_clus"/>
    <property type="match status" value="1"/>
</dbReference>
<reference evidence="5 6" key="2">
    <citation type="submission" date="2020-04" db="EMBL/GenBank/DDBJ databases">
        <title>Genome sequencing and assembly of multiple isolates from the Colletotrichum gloeosporioides species complex.</title>
        <authorList>
            <person name="Gan P."/>
            <person name="Shirasu K."/>
        </authorList>
    </citation>
    <scope>NUCLEOTIDE SEQUENCE [LARGE SCALE GENOMIC DNA]</scope>
    <source>
        <strain evidence="5 6">Nara gc5</strain>
    </source>
</reference>
<dbReference type="Proteomes" id="UP000011096">
    <property type="component" value="Unassembled WGS sequence"/>
</dbReference>
<dbReference type="CDD" id="cd00067">
    <property type="entry name" value="GAL4"/>
    <property type="match status" value="1"/>
</dbReference>
<gene>
    <name evidence="5" type="primary">ptaR3-3</name>
    <name evidence="5" type="ORF">CGGC5_v016527</name>
</gene>
<evidence type="ECO:0000313" key="6">
    <source>
        <dbReference type="Proteomes" id="UP000011096"/>
    </source>
</evidence>
<keyword evidence="6" id="KW-1185">Reference proteome</keyword>
<evidence type="ECO:0000256" key="1">
    <source>
        <dbReference type="ARBA" id="ARBA00004123"/>
    </source>
</evidence>
<evidence type="ECO:0000259" key="4">
    <source>
        <dbReference type="PROSITE" id="PS50048"/>
    </source>
</evidence>
<dbReference type="AlphaFoldDB" id="A0A7J6ICT3"/>
<keyword evidence="2" id="KW-0539">Nucleus</keyword>
<dbReference type="GeneID" id="43621078"/>
<dbReference type="EMBL" id="ANPB02000011">
    <property type="protein sequence ID" value="KAF4474062.1"/>
    <property type="molecule type" value="Genomic_DNA"/>
</dbReference>
<dbReference type="InterPro" id="IPR036864">
    <property type="entry name" value="Zn2-C6_fun-type_DNA-bd_sf"/>
</dbReference>
<name>A0A7J6ICT3_COLFN</name>
<accession>A0A7J6ICT3</accession>
<dbReference type="RefSeq" id="XP_031883844.2">
    <property type="nucleotide sequence ID" value="XM_032037097.2"/>
</dbReference>
<dbReference type="Gene3D" id="4.10.240.10">
    <property type="entry name" value="Zn(2)-C6 fungal-type DNA-binding domain"/>
    <property type="match status" value="1"/>
</dbReference>
<feature type="compositionally biased region" description="Polar residues" evidence="3">
    <location>
        <begin position="58"/>
        <end position="80"/>
    </location>
</feature>
<evidence type="ECO:0000256" key="2">
    <source>
        <dbReference type="ARBA" id="ARBA00023242"/>
    </source>
</evidence>
<dbReference type="GO" id="GO:0000981">
    <property type="term" value="F:DNA-binding transcription factor activity, RNA polymerase II-specific"/>
    <property type="evidence" value="ECO:0007669"/>
    <property type="project" value="InterPro"/>
</dbReference>
<proteinExistence type="predicted"/>
<protein>
    <submittedName>
        <fullName evidence="5">Pestheic acid cluster transcriptional regulator 3</fullName>
    </submittedName>
</protein>
<dbReference type="PANTHER" id="PTHR37534">
    <property type="entry name" value="TRANSCRIPTIONAL ACTIVATOR PROTEIN UGA3"/>
    <property type="match status" value="1"/>
</dbReference>
<feature type="region of interest" description="Disordered" evidence="3">
    <location>
        <begin position="1"/>
        <end position="20"/>
    </location>
</feature>
<comment type="subcellular location">
    <subcellularLocation>
        <location evidence="1">Nucleus</location>
    </subcellularLocation>
</comment>
<dbReference type="Pfam" id="PF11951">
    <property type="entry name" value="Fungal_trans_2"/>
    <property type="match status" value="1"/>
</dbReference>
<dbReference type="InterPro" id="IPR021858">
    <property type="entry name" value="Fun_TF"/>
</dbReference>
<dbReference type="SMART" id="SM00066">
    <property type="entry name" value="GAL4"/>
    <property type="match status" value="1"/>
</dbReference>
<organism evidence="5 6">
    <name type="scientific">Colletotrichum fructicola (strain Nara gc5)</name>
    <name type="common">Anthracnose fungus</name>
    <name type="synonym">Colletotrichum gloeosporioides (strain Nara gc5)</name>
    <dbReference type="NCBI Taxonomy" id="1213859"/>
    <lineage>
        <taxon>Eukaryota</taxon>
        <taxon>Fungi</taxon>
        <taxon>Dikarya</taxon>
        <taxon>Ascomycota</taxon>
        <taxon>Pezizomycotina</taxon>
        <taxon>Sordariomycetes</taxon>
        <taxon>Hypocreomycetidae</taxon>
        <taxon>Glomerellales</taxon>
        <taxon>Glomerellaceae</taxon>
        <taxon>Colletotrichum</taxon>
        <taxon>Colletotrichum gloeosporioides species complex</taxon>
    </lineage>
</organism>
<dbReference type="GO" id="GO:0000976">
    <property type="term" value="F:transcription cis-regulatory region binding"/>
    <property type="evidence" value="ECO:0007669"/>
    <property type="project" value="TreeGrafter"/>
</dbReference>
<comment type="caution">
    <text evidence="5">The sequence shown here is derived from an EMBL/GenBank/DDBJ whole genome shotgun (WGS) entry which is preliminary data.</text>
</comment>
<dbReference type="OrthoDB" id="25818at2759"/>
<dbReference type="InterPro" id="IPR001138">
    <property type="entry name" value="Zn2Cys6_DnaBD"/>
</dbReference>
<sequence length="539" mass="59786">MHGKLAMARGSKAVRKDPACGTCRKKCRKCDRTRPTCNRCKSKGLQCEGYPPRFQFCESPSTAVASNGSKVQQQDENISHPSRKPGRSQDRSSPSAQSPRTSISTDSRSAQVLHHLLHQGTSPDASTSPHQISVGQPSPVSFTERHFEKEPLTALNRNLLIYFDEKLSEHLTIVVNETQNPFRLHVLPLAHQHVGVLHAVLGLAACHMTLSPYGVEQVDMATALQHRVAALNALSSLLIKEEIYGLAAAEEDAVLAIILLLVLHDICEMGISAHAVHLTGVSFLCDRVAVASSLGQTSSASMFFLSALAWLDVLRGFSGAEKLTYSEAVRLCVVADPKARSSFHTLVGCPPAVFHRIGEVIAAAKRHQAKSISLNDFEQVLQDAEVFFRNIRLEELDYPSPDTEWRDLADAYRHACLLRVIRWPDTFSIPCESDKVKVSVSAILDASSRIPMSSPFHKRLLFPLFLAAVDTSTGHQMHYATLCIQQIKRSTGFEHAAMTEVLEKVWEARANHTRAWPNIPWMEFTCSEALRQQHAYLFF</sequence>
<dbReference type="InParanoid" id="A0A7J6ICT3"/>
<feature type="compositionally biased region" description="Polar residues" evidence="3">
    <location>
        <begin position="91"/>
        <end position="108"/>
    </location>
</feature>
<evidence type="ECO:0000256" key="3">
    <source>
        <dbReference type="SAM" id="MobiDB-lite"/>
    </source>
</evidence>
<dbReference type="GO" id="GO:0005634">
    <property type="term" value="C:nucleus"/>
    <property type="evidence" value="ECO:0007669"/>
    <property type="project" value="UniProtKB-SubCell"/>
</dbReference>
<dbReference type="GO" id="GO:0045944">
    <property type="term" value="P:positive regulation of transcription by RNA polymerase II"/>
    <property type="evidence" value="ECO:0007669"/>
    <property type="project" value="TreeGrafter"/>
</dbReference>
<dbReference type="SUPFAM" id="SSF57701">
    <property type="entry name" value="Zn2/Cys6 DNA-binding domain"/>
    <property type="match status" value="1"/>
</dbReference>
<feature type="region of interest" description="Disordered" evidence="3">
    <location>
        <begin position="58"/>
        <end position="108"/>
    </location>
</feature>
<evidence type="ECO:0000313" key="5">
    <source>
        <dbReference type="EMBL" id="KAF4474062.1"/>
    </source>
</evidence>
<dbReference type="GO" id="GO:0008270">
    <property type="term" value="F:zinc ion binding"/>
    <property type="evidence" value="ECO:0007669"/>
    <property type="project" value="InterPro"/>
</dbReference>
<reference evidence="5 6" key="1">
    <citation type="submission" date="2012-08" db="EMBL/GenBank/DDBJ databases">
        <authorList>
            <person name="Gan P.H.P."/>
            <person name="Ikeda K."/>
            <person name="Irieda H."/>
            <person name="Narusaka M."/>
            <person name="O'Connell R.J."/>
            <person name="Narusaka Y."/>
            <person name="Takano Y."/>
            <person name="Kubo Y."/>
            <person name="Shirasu K."/>
        </authorList>
    </citation>
    <scope>NUCLEOTIDE SEQUENCE [LARGE SCALE GENOMIC DNA]</scope>
    <source>
        <strain evidence="5 6">Nara gc5</strain>
    </source>
</reference>